<feature type="domain" description="Endonuclease/exonuclease/phosphatase" evidence="2">
    <location>
        <begin position="175"/>
        <end position="313"/>
    </location>
</feature>
<dbReference type="InterPro" id="IPR005135">
    <property type="entry name" value="Endo/exonuclease/phosphatase"/>
</dbReference>
<evidence type="ECO:0000313" key="4">
    <source>
        <dbReference type="Proteomes" id="UP000762676"/>
    </source>
</evidence>
<feature type="region of interest" description="Disordered" evidence="1">
    <location>
        <begin position="1"/>
        <end position="141"/>
    </location>
</feature>
<organism evidence="3 4">
    <name type="scientific">Elysia marginata</name>
    <dbReference type="NCBI Taxonomy" id="1093978"/>
    <lineage>
        <taxon>Eukaryota</taxon>
        <taxon>Metazoa</taxon>
        <taxon>Spiralia</taxon>
        <taxon>Lophotrochozoa</taxon>
        <taxon>Mollusca</taxon>
        <taxon>Gastropoda</taxon>
        <taxon>Heterobranchia</taxon>
        <taxon>Euthyneura</taxon>
        <taxon>Panpulmonata</taxon>
        <taxon>Sacoglossa</taxon>
        <taxon>Placobranchoidea</taxon>
        <taxon>Plakobranchidae</taxon>
        <taxon>Elysia</taxon>
    </lineage>
</organism>
<accession>A0AAV4HQR7</accession>
<feature type="compositionally biased region" description="Basic and acidic residues" evidence="1">
    <location>
        <begin position="1"/>
        <end position="13"/>
    </location>
</feature>
<proteinExistence type="predicted"/>
<feature type="region of interest" description="Disordered" evidence="1">
    <location>
        <begin position="496"/>
        <end position="547"/>
    </location>
</feature>
<name>A0AAV4HQR7_9GAST</name>
<dbReference type="EMBL" id="BMAT01005775">
    <property type="protein sequence ID" value="GFR99541.1"/>
    <property type="molecule type" value="Genomic_DNA"/>
</dbReference>
<evidence type="ECO:0000256" key="1">
    <source>
        <dbReference type="SAM" id="MobiDB-lite"/>
    </source>
</evidence>
<evidence type="ECO:0000259" key="2">
    <source>
        <dbReference type="Pfam" id="PF03372"/>
    </source>
</evidence>
<dbReference type="Proteomes" id="UP000762676">
    <property type="component" value="Unassembled WGS sequence"/>
</dbReference>
<feature type="compositionally biased region" description="Acidic residues" evidence="1">
    <location>
        <begin position="533"/>
        <end position="547"/>
    </location>
</feature>
<feature type="compositionally biased region" description="Polar residues" evidence="1">
    <location>
        <begin position="116"/>
        <end position="132"/>
    </location>
</feature>
<protein>
    <submittedName>
        <fullName evidence="3">Protein angel homolog 2</fullName>
    </submittedName>
</protein>
<feature type="compositionally biased region" description="Polar residues" evidence="1">
    <location>
        <begin position="500"/>
        <end position="510"/>
    </location>
</feature>
<keyword evidence="4" id="KW-1185">Reference proteome</keyword>
<dbReference type="PANTHER" id="PTHR12121">
    <property type="entry name" value="CARBON CATABOLITE REPRESSOR PROTEIN 4"/>
    <property type="match status" value="1"/>
</dbReference>
<dbReference type="InterPro" id="IPR050410">
    <property type="entry name" value="CCR4/nocturin_mRNA_transcr"/>
</dbReference>
<dbReference type="InterPro" id="IPR036691">
    <property type="entry name" value="Endo/exonu/phosph_ase_sf"/>
</dbReference>
<dbReference type="Pfam" id="PF03372">
    <property type="entry name" value="Exo_endo_phos"/>
    <property type="match status" value="1"/>
</dbReference>
<feature type="compositionally biased region" description="Basic residues" evidence="1">
    <location>
        <begin position="103"/>
        <end position="115"/>
    </location>
</feature>
<gene>
    <name evidence="3" type="ORF">ElyMa_002795000</name>
</gene>
<evidence type="ECO:0000313" key="3">
    <source>
        <dbReference type="EMBL" id="GFR99541.1"/>
    </source>
</evidence>
<reference evidence="3 4" key="1">
    <citation type="journal article" date="2021" name="Elife">
        <title>Chloroplast acquisition without the gene transfer in kleptoplastic sea slugs, Plakobranchus ocellatus.</title>
        <authorList>
            <person name="Maeda T."/>
            <person name="Takahashi S."/>
            <person name="Yoshida T."/>
            <person name="Shimamura S."/>
            <person name="Takaki Y."/>
            <person name="Nagai Y."/>
            <person name="Toyoda A."/>
            <person name="Suzuki Y."/>
            <person name="Arimoto A."/>
            <person name="Ishii H."/>
            <person name="Satoh N."/>
            <person name="Nishiyama T."/>
            <person name="Hasebe M."/>
            <person name="Maruyama T."/>
            <person name="Minagawa J."/>
            <person name="Obokata J."/>
            <person name="Shigenobu S."/>
        </authorList>
    </citation>
    <scope>NUCLEOTIDE SEQUENCE [LARGE SCALE GENOMIC DNA]</scope>
</reference>
<dbReference type="GO" id="GO:0000175">
    <property type="term" value="F:3'-5'-RNA exonuclease activity"/>
    <property type="evidence" value="ECO:0007669"/>
    <property type="project" value="TreeGrafter"/>
</dbReference>
<sequence length="547" mass="61075">MSEKSQSEEERKTQGGKAKVALEKVRPLSASKRAKVKKFKAGNQTKTHVSKHYGRPNDPTRETKAKTKVSAFTESVDSAEPGGSGQRPHSGKSRGPSSAKNHFVSKNKPQQKRPRPTSSSSKGKPVQHQQKSPLPGSYRTTKRWRKLLEMKSTAGRCHQAQQAQADGSGLELSVMSYNILSQQLLEMHSDLYTQCRSQDLAWPQRGAAILQEIINHNSDIICLQEVEADHWIHDIRPILNHHGYFGFHKKRDGDKPDGCAILYKKSKFTHVKFVPVQFLQGGVLDRDNVGIILLLKPRSRLYKGKAKTICVATSHLLFNPRRGDVKLAQLMMFLAEIDKVAALEGQEQHKAATKQPQDGRPGNQKRKYPQHKGFPQNASHVKSHSSPDDMEKTLELAIPAQGNPALENTCFRQRYCPIILCGDFNTEPFCDMYRFITSGQIKYEGLVSRLICGQREGKEGGADIYLGSSLLPTHLGVTESCQYVSVLQRRQRFAHKYKKPSTSGKISNVDNDLHHAGNKAGAGKSEKSAVRENDDDDDDVIVDDDDE</sequence>
<dbReference type="AlphaFoldDB" id="A0AAV4HQR7"/>
<comment type="caution">
    <text evidence="3">The sequence shown here is derived from an EMBL/GenBank/DDBJ whole genome shotgun (WGS) entry which is preliminary data.</text>
</comment>
<dbReference type="PANTHER" id="PTHR12121:SF34">
    <property type="entry name" value="PROTEIN ANGEL"/>
    <property type="match status" value="1"/>
</dbReference>
<dbReference type="SUPFAM" id="SSF56219">
    <property type="entry name" value="DNase I-like"/>
    <property type="match status" value="1"/>
</dbReference>
<feature type="region of interest" description="Disordered" evidence="1">
    <location>
        <begin position="346"/>
        <end position="390"/>
    </location>
</feature>
<dbReference type="Gene3D" id="3.60.10.10">
    <property type="entry name" value="Endonuclease/exonuclease/phosphatase"/>
    <property type="match status" value="1"/>
</dbReference>